<dbReference type="EMBL" id="JACHFW010000001">
    <property type="protein sequence ID" value="MBB5263127.1"/>
    <property type="molecule type" value="Genomic_DNA"/>
</dbReference>
<proteinExistence type="predicted"/>
<dbReference type="InterPro" id="IPR011032">
    <property type="entry name" value="GroES-like_sf"/>
</dbReference>
<dbReference type="Gene3D" id="3.40.50.720">
    <property type="entry name" value="NAD(P)-binding Rossmann-like Domain"/>
    <property type="match status" value="1"/>
</dbReference>
<dbReference type="PANTHER" id="PTHR43401">
    <property type="entry name" value="L-THREONINE 3-DEHYDROGENASE"/>
    <property type="match status" value="1"/>
</dbReference>
<feature type="domain" description="Alcohol dehydrogenase-like C-terminal" evidence="2">
    <location>
        <begin position="178"/>
        <end position="306"/>
    </location>
</feature>
<dbReference type="Gene3D" id="3.90.180.10">
    <property type="entry name" value="Medium-chain alcohol dehydrogenases, catalytic domain"/>
    <property type="match status" value="1"/>
</dbReference>
<dbReference type="Proteomes" id="UP000543642">
    <property type="component" value="Unassembled WGS sequence"/>
</dbReference>
<organism evidence="4 5">
    <name type="scientific">Catenibacillus scindens</name>
    <dbReference type="NCBI Taxonomy" id="673271"/>
    <lineage>
        <taxon>Bacteria</taxon>
        <taxon>Bacillati</taxon>
        <taxon>Bacillota</taxon>
        <taxon>Clostridia</taxon>
        <taxon>Lachnospirales</taxon>
        <taxon>Lachnospiraceae</taxon>
        <taxon>Catenibacillus</taxon>
    </lineage>
</organism>
<dbReference type="EC" id="1.1.1.14" evidence="4"/>
<dbReference type="Pfam" id="PF08240">
    <property type="entry name" value="ADH_N"/>
    <property type="match status" value="1"/>
</dbReference>
<dbReference type="SUPFAM" id="SSF50129">
    <property type="entry name" value="GroES-like"/>
    <property type="match status" value="1"/>
</dbReference>
<dbReference type="InterPro" id="IPR036291">
    <property type="entry name" value="NAD(P)-bd_dom_sf"/>
</dbReference>
<protein>
    <submittedName>
        <fullName evidence="4">L-iditol 2-dehydrogenase</fullName>
        <ecNumber evidence="4">1.1.1.14</ecNumber>
    </submittedName>
</protein>
<sequence>MKMKAALMYGPNDVRVEMVDKPECPKDGLILKIMAVGLCGSDIRNLTSDSRKGDYPFIYGHEIVGVVDEIGPDETKYKVGDRLFLFPGTYCMECDECISGHSENCGNEHVAKLAGTGGFAQFVAVSGEKIKYGGIYEIPEGVSYDAASLGEPLTSVFACEENIGVGYNDTVVIIGAGPIGCFMTQLAKIRGAQKVIMIDINDTRLAMVKKFGADEVINSAKVDPIEAVRKLTDGKGADKVISANPSNSAQAQSIFMARKGGIVVFFGGVPKGSLTELDTNYIHYNNLWIKGHFGASYSQSKRAFQLAISDTFPTESFITHRLPLDKINEGIELTRTGEAIKVVLFPWEEA</sequence>
<reference evidence="4 5" key="1">
    <citation type="submission" date="2020-08" db="EMBL/GenBank/DDBJ databases">
        <title>Genomic Encyclopedia of Type Strains, Phase IV (KMG-IV): sequencing the most valuable type-strain genomes for metagenomic binning, comparative biology and taxonomic classification.</title>
        <authorList>
            <person name="Goeker M."/>
        </authorList>
    </citation>
    <scope>NUCLEOTIDE SEQUENCE [LARGE SCALE GENOMIC DNA]</scope>
    <source>
        <strain evidence="4 5">DSM 106146</strain>
    </source>
</reference>
<dbReference type="RefSeq" id="WP_243164595.1">
    <property type="nucleotide sequence ID" value="NZ_CAWVEG010000226.1"/>
</dbReference>
<dbReference type="Pfam" id="PF00107">
    <property type="entry name" value="ADH_zinc_N"/>
    <property type="match status" value="1"/>
</dbReference>
<dbReference type="InterPro" id="IPR050129">
    <property type="entry name" value="Zn_alcohol_dh"/>
</dbReference>
<dbReference type="SUPFAM" id="SSF51735">
    <property type="entry name" value="NAD(P)-binding Rossmann-fold domains"/>
    <property type="match status" value="1"/>
</dbReference>
<keyword evidence="5" id="KW-1185">Reference proteome</keyword>
<evidence type="ECO:0000259" key="3">
    <source>
        <dbReference type="Pfam" id="PF08240"/>
    </source>
</evidence>
<dbReference type="PANTHER" id="PTHR43401:SF2">
    <property type="entry name" value="L-THREONINE 3-DEHYDROGENASE"/>
    <property type="match status" value="1"/>
</dbReference>
<evidence type="ECO:0000313" key="4">
    <source>
        <dbReference type="EMBL" id="MBB5263127.1"/>
    </source>
</evidence>
<feature type="domain" description="Alcohol dehydrogenase-like N-terminal" evidence="3">
    <location>
        <begin position="27"/>
        <end position="128"/>
    </location>
</feature>
<accession>A0A7W8H8J1</accession>
<evidence type="ECO:0000256" key="1">
    <source>
        <dbReference type="ARBA" id="ARBA00023002"/>
    </source>
</evidence>
<dbReference type="InterPro" id="IPR013154">
    <property type="entry name" value="ADH-like_N"/>
</dbReference>
<dbReference type="InterPro" id="IPR013149">
    <property type="entry name" value="ADH-like_C"/>
</dbReference>
<evidence type="ECO:0000313" key="5">
    <source>
        <dbReference type="Proteomes" id="UP000543642"/>
    </source>
</evidence>
<evidence type="ECO:0000259" key="2">
    <source>
        <dbReference type="Pfam" id="PF00107"/>
    </source>
</evidence>
<comment type="caution">
    <text evidence="4">The sequence shown here is derived from an EMBL/GenBank/DDBJ whole genome shotgun (WGS) entry which is preliminary data.</text>
</comment>
<keyword evidence="1 4" id="KW-0560">Oxidoreductase</keyword>
<name>A0A7W8H8J1_9FIRM</name>
<dbReference type="GO" id="GO:0003939">
    <property type="term" value="F:L-iditol 2-dehydrogenase (NAD+) activity"/>
    <property type="evidence" value="ECO:0007669"/>
    <property type="project" value="UniProtKB-EC"/>
</dbReference>
<dbReference type="AlphaFoldDB" id="A0A7W8H8J1"/>
<gene>
    <name evidence="4" type="ORF">HNP82_000221</name>
</gene>